<dbReference type="PANTHER" id="PTHR45436">
    <property type="entry name" value="SENSOR HISTIDINE KINASE YKOH"/>
    <property type="match status" value="1"/>
</dbReference>
<dbReference type="CDD" id="cd00082">
    <property type="entry name" value="HisKA"/>
    <property type="match status" value="1"/>
</dbReference>
<reference evidence="14 15" key="1">
    <citation type="submission" date="2022-04" db="EMBL/GenBank/DDBJ databases">
        <title>Leucobacter sp. isolated from rhizosphere of onion.</title>
        <authorList>
            <person name="Won M."/>
            <person name="Lee C.-M."/>
            <person name="Woen H.-Y."/>
            <person name="Kwon S.-W."/>
        </authorList>
    </citation>
    <scope>NUCLEOTIDE SEQUENCE [LARGE SCALE GENOMIC DNA]</scope>
    <source>
        <strain evidence="14 15">H25R-14</strain>
    </source>
</reference>
<dbReference type="InterPro" id="IPR004358">
    <property type="entry name" value="Sig_transdc_His_kin-like_C"/>
</dbReference>
<dbReference type="PRINTS" id="PR00344">
    <property type="entry name" value="BCTRLSENSOR"/>
</dbReference>
<evidence type="ECO:0000256" key="9">
    <source>
        <dbReference type="ARBA" id="ARBA00023012"/>
    </source>
</evidence>
<feature type="domain" description="HAMP" evidence="13">
    <location>
        <begin position="86"/>
        <end position="139"/>
    </location>
</feature>
<evidence type="ECO:0000259" key="12">
    <source>
        <dbReference type="PROSITE" id="PS50109"/>
    </source>
</evidence>
<dbReference type="InterPro" id="IPR036890">
    <property type="entry name" value="HATPase_C_sf"/>
</dbReference>
<evidence type="ECO:0000313" key="15">
    <source>
        <dbReference type="Proteomes" id="UP000831775"/>
    </source>
</evidence>
<keyword evidence="8 11" id="KW-1133">Transmembrane helix</keyword>
<dbReference type="SMART" id="SM00387">
    <property type="entry name" value="HATPase_c"/>
    <property type="match status" value="1"/>
</dbReference>
<dbReference type="Gene3D" id="3.30.565.10">
    <property type="entry name" value="Histidine kinase-like ATPase, C-terminal domain"/>
    <property type="match status" value="1"/>
</dbReference>
<comment type="subcellular location">
    <subcellularLocation>
        <location evidence="2">Cell membrane</location>
    </subcellularLocation>
</comment>
<evidence type="ECO:0000256" key="11">
    <source>
        <dbReference type="SAM" id="Phobius"/>
    </source>
</evidence>
<dbReference type="Pfam" id="PF00512">
    <property type="entry name" value="HisKA"/>
    <property type="match status" value="1"/>
</dbReference>
<evidence type="ECO:0000256" key="10">
    <source>
        <dbReference type="ARBA" id="ARBA00023136"/>
    </source>
</evidence>
<comment type="catalytic activity">
    <reaction evidence="1">
        <text>ATP + protein L-histidine = ADP + protein N-phospho-L-histidine.</text>
        <dbReference type="EC" id="2.7.13.3"/>
    </reaction>
</comment>
<proteinExistence type="predicted"/>
<keyword evidence="10 11" id="KW-0472">Membrane</keyword>
<dbReference type="InterPro" id="IPR005467">
    <property type="entry name" value="His_kinase_dom"/>
</dbReference>
<sequence>MPRPAGPSARLKLALSYAGMVIGTGALLLAIVWVFLLRYVPDGYIEASTGFVPNRTDLLRAFAPAAGLALAALVVVGVAGGWWLAGVMLAPLARISQAATLAGQGALSHRIALPGARDEFRDLADVFDTMLGRLEAHVAEQQRFAANASHELRTPLAISRTLLEVAQQDPDRDVDALLARLQQVNTRAIELVDALLVLSRSGRGLDSVAPVDLSLAAEEAAENLLPLAESRPVQLMVSGDPVRVLGSETLLRQMTANLVHNAIVHNLVEDGSVWVRTEHDRGVAVLTVENTGAELDPAGLAHLREAFQRGAARTRDAARDHAGAGLGLAIVQHIVTAHRGALELAPRPGGGVIATVRFAALAAETVE</sequence>
<dbReference type="CDD" id="cd06225">
    <property type="entry name" value="HAMP"/>
    <property type="match status" value="1"/>
</dbReference>
<evidence type="ECO:0000256" key="4">
    <source>
        <dbReference type="ARBA" id="ARBA00022553"/>
    </source>
</evidence>
<protein>
    <recommendedName>
        <fullName evidence="3">histidine kinase</fullName>
        <ecNumber evidence="3">2.7.13.3</ecNumber>
    </recommendedName>
</protein>
<dbReference type="EMBL" id="CP095043">
    <property type="protein sequence ID" value="UOQ60721.1"/>
    <property type="molecule type" value="Genomic_DNA"/>
</dbReference>
<dbReference type="SUPFAM" id="SSF47384">
    <property type="entry name" value="Homodimeric domain of signal transducing histidine kinase"/>
    <property type="match status" value="1"/>
</dbReference>
<evidence type="ECO:0000256" key="6">
    <source>
        <dbReference type="ARBA" id="ARBA00022692"/>
    </source>
</evidence>
<evidence type="ECO:0000256" key="2">
    <source>
        <dbReference type="ARBA" id="ARBA00004236"/>
    </source>
</evidence>
<accession>A0ABY4FWV2</accession>
<dbReference type="InterPro" id="IPR050428">
    <property type="entry name" value="TCS_sensor_his_kinase"/>
</dbReference>
<dbReference type="InterPro" id="IPR003660">
    <property type="entry name" value="HAMP_dom"/>
</dbReference>
<evidence type="ECO:0000259" key="13">
    <source>
        <dbReference type="PROSITE" id="PS50885"/>
    </source>
</evidence>
<keyword evidence="4" id="KW-0597">Phosphoprotein</keyword>
<dbReference type="InterPro" id="IPR036097">
    <property type="entry name" value="HisK_dim/P_sf"/>
</dbReference>
<dbReference type="PROSITE" id="PS50109">
    <property type="entry name" value="HIS_KIN"/>
    <property type="match status" value="1"/>
</dbReference>
<keyword evidence="5" id="KW-0808">Transferase</keyword>
<dbReference type="InterPro" id="IPR003594">
    <property type="entry name" value="HATPase_dom"/>
</dbReference>
<organism evidence="14 15">
    <name type="scientific">Leucobacter rhizosphaerae</name>
    <dbReference type="NCBI Taxonomy" id="2932245"/>
    <lineage>
        <taxon>Bacteria</taxon>
        <taxon>Bacillati</taxon>
        <taxon>Actinomycetota</taxon>
        <taxon>Actinomycetes</taxon>
        <taxon>Micrococcales</taxon>
        <taxon>Microbacteriaceae</taxon>
        <taxon>Leucobacter</taxon>
    </lineage>
</organism>
<keyword evidence="6 11" id="KW-0812">Transmembrane</keyword>
<dbReference type="EC" id="2.7.13.3" evidence="3"/>
<feature type="domain" description="Histidine kinase" evidence="12">
    <location>
        <begin position="147"/>
        <end position="362"/>
    </location>
</feature>
<dbReference type="Proteomes" id="UP000831775">
    <property type="component" value="Chromosome"/>
</dbReference>
<dbReference type="SMART" id="SM00304">
    <property type="entry name" value="HAMP"/>
    <property type="match status" value="1"/>
</dbReference>
<keyword evidence="9" id="KW-0902">Two-component regulatory system</keyword>
<evidence type="ECO:0000256" key="3">
    <source>
        <dbReference type="ARBA" id="ARBA00012438"/>
    </source>
</evidence>
<dbReference type="PANTHER" id="PTHR45436:SF5">
    <property type="entry name" value="SENSOR HISTIDINE KINASE TRCS"/>
    <property type="match status" value="1"/>
</dbReference>
<keyword evidence="15" id="KW-1185">Reference proteome</keyword>
<dbReference type="Pfam" id="PF02518">
    <property type="entry name" value="HATPase_c"/>
    <property type="match status" value="1"/>
</dbReference>
<feature type="transmembrane region" description="Helical" evidence="11">
    <location>
        <begin position="61"/>
        <end position="85"/>
    </location>
</feature>
<dbReference type="SUPFAM" id="SSF55874">
    <property type="entry name" value="ATPase domain of HSP90 chaperone/DNA topoisomerase II/histidine kinase"/>
    <property type="match status" value="1"/>
</dbReference>
<feature type="transmembrane region" description="Helical" evidence="11">
    <location>
        <begin position="21"/>
        <end position="41"/>
    </location>
</feature>
<dbReference type="InterPro" id="IPR003661">
    <property type="entry name" value="HisK_dim/P_dom"/>
</dbReference>
<evidence type="ECO:0000256" key="7">
    <source>
        <dbReference type="ARBA" id="ARBA00022777"/>
    </source>
</evidence>
<dbReference type="SUPFAM" id="SSF158472">
    <property type="entry name" value="HAMP domain-like"/>
    <property type="match status" value="1"/>
</dbReference>
<dbReference type="SMART" id="SM00388">
    <property type="entry name" value="HisKA"/>
    <property type="match status" value="1"/>
</dbReference>
<dbReference type="Pfam" id="PF00672">
    <property type="entry name" value="HAMP"/>
    <property type="match status" value="1"/>
</dbReference>
<dbReference type="Gene3D" id="1.10.287.130">
    <property type="match status" value="1"/>
</dbReference>
<evidence type="ECO:0000256" key="8">
    <source>
        <dbReference type="ARBA" id="ARBA00022989"/>
    </source>
</evidence>
<name>A0ABY4FWV2_9MICO</name>
<dbReference type="PROSITE" id="PS50885">
    <property type="entry name" value="HAMP"/>
    <property type="match status" value="1"/>
</dbReference>
<dbReference type="GO" id="GO:0016301">
    <property type="term" value="F:kinase activity"/>
    <property type="evidence" value="ECO:0007669"/>
    <property type="project" value="UniProtKB-KW"/>
</dbReference>
<dbReference type="Gene3D" id="6.10.340.10">
    <property type="match status" value="1"/>
</dbReference>
<gene>
    <name evidence="14" type="ORF">MUN76_01680</name>
</gene>
<evidence type="ECO:0000256" key="5">
    <source>
        <dbReference type="ARBA" id="ARBA00022679"/>
    </source>
</evidence>
<evidence type="ECO:0000256" key="1">
    <source>
        <dbReference type="ARBA" id="ARBA00000085"/>
    </source>
</evidence>
<keyword evidence="7 14" id="KW-0418">Kinase</keyword>
<evidence type="ECO:0000313" key="14">
    <source>
        <dbReference type="EMBL" id="UOQ60721.1"/>
    </source>
</evidence>